<feature type="domain" description="HPr" evidence="4">
    <location>
        <begin position="2"/>
        <end position="86"/>
    </location>
</feature>
<dbReference type="Gene3D" id="3.30.1340.10">
    <property type="entry name" value="HPr-like"/>
    <property type="match status" value="1"/>
</dbReference>
<dbReference type="Proteomes" id="UP000245697">
    <property type="component" value="Unassembled WGS sequence"/>
</dbReference>
<comment type="caution">
    <text evidence="5">The sequence shown here is derived from an EMBL/GenBank/DDBJ whole genome shotgun (WGS) entry which is preliminary data.</text>
</comment>
<keyword evidence="6" id="KW-1185">Reference proteome</keyword>
<dbReference type="PROSITE" id="PS51350">
    <property type="entry name" value="PTS_HPR_DOM"/>
    <property type="match status" value="1"/>
</dbReference>
<dbReference type="PRINTS" id="PR00107">
    <property type="entry name" value="PHOSPHOCPHPR"/>
</dbReference>
<dbReference type="Pfam" id="PF00381">
    <property type="entry name" value="PTS-HPr"/>
    <property type="match status" value="1"/>
</dbReference>
<dbReference type="OrthoDB" id="3393523at2"/>
<name>A0A316GDC0_9ACTN</name>
<gene>
    <name evidence="5" type="ORF">BC793_101646</name>
</gene>
<dbReference type="PANTHER" id="PTHR33705">
    <property type="entry name" value="PHOSPHOCARRIER PROTEIN HPR"/>
    <property type="match status" value="1"/>
</dbReference>
<dbReference type="InterPro" id="IPR035895">
    <property type="entry name" value="HPr-like_sf"/>
</dbReference>
<comment type="function">
    <text evidence="1">General (non sugar-specific) component of the phosphoenolpyruvate-dependent sugar phosphotransferase system (sugar PTS). This major carbohydrate active-transport system catalyzes the phosphorylation of incoming sugar substrates concomitantly with their translocation across the cell membrane. The phosphoryl group from phosphoenolpyruvate (PEP) is transferred to the phosphoryl carrier protein HPr by enzyme I. Phospho-HPr then transfers it to the PTS EIIA domain.</text>
</comment>
<evidence type="ECO:0000313" key="6">
    <source>
        <dbReference type="Proteomes" id="UP000245697"/>
    </source>
</evidence>
<protein>
    <recommendedName>
        <fullName evidence="2">Phosphocarrier protein HPr</fullName>
    </recommendedName>
</protein>
<accession>A0A316GDC0</accession>
<dbReference type="EMBL" id="QGGR01000001">
    <property type="protein sequence ID" value="PWK52637.1"/>
    <property type="molecule type" value="Genomic_DNA"/>
</dbReference>
<keyword evidence="3" id="KW-0762">Sugar transport</keyword>
<sequence>MSPSSEVEVVLPAALHARPAAEAVRAASIFTADVEVCLGERSVSARSALRLMSLGANAGATVTVRATGDDADLAARAVAEVLRAAQ</sequence>
<dbReference type="PANTHER" id="PTHR33705:SF1">
    <property type="entry name" value="PHOSPHOCARRIER PROTEIN HPR"/>
    <property type="match status" value="1"/>
</dbReference>
<dbReference type="NCBIfam" id="TIGR01003">
    <property type="entry name" value="PTS_HPr_family"/>
    <property type="match status" value="1"/>
</dbReference>
<organism evidence="5 6">
    <name type="scientific">Actinoplanes xinjiangensis</name>
    <dbReference type="NCBI Taxonomy" id="512350"/>
    <lineage>
        <taxon>Bacteria</taxon>
        <taxon>Bacillati</taxon>
        <taxon>Actinomycetota</taxon>
        <taxon>Actinomycetes</taxon>
        <taxon>Micromonosporales</taxon>
        <taxon>Micromonosporaceae</taxon>
        <taxon>Actinoplanes</taxon>
    </lineage>
</organism>
<dbReference type="RefSeq" id="WP_109588985.1">
    <property type="nucleotide sequence ID" value="NZ_BONA01000012.1"/>
</dbReference>
<dbReference type="SUPFAM" id="SSF55594">
    <property type="entry name" value="HPr-like"/>
    <property type="match status" value="1"/>
</dbReference>
<keyword evidence="3" id="KW-0813">Transport</keyword>
<evidence type="ECO:0000256" key="2">
    <source>
        <dbReference type="ARBA" id="ARBA00020422"/>
    </source>
</evidence>
<evidence type="ECO:0000256" key="1">
    <source>
        <dbReference type="ARBA" id="ARBA00003681"/>
    </source>
</evidence>
<dbReference type="InterPro" id="IPR000032">
    <property type="entry name" value="HPr-like"/>
</dbReference>
<dbReference type="InterPro" id="IPR050399">
    <property type="entry name" value="HPr"/>
</dbReference>
<proteinExistence type="predicted"/>
<reference evidence="5 6" key="1">
    <citation type="submission" date="2018-05" db="EMBL/GenBank/DDBJ databases">
        <title>Genomic Encyclopedia of Archaeal and Bacterial Type Strains, Phase II (KMG-II): from individual species to whole genera.</title>
        <authorList>
            <person name="Goeker M."/>
        </authorList>
    </citation>
    <scope>NUCLEOTIDE SEQUENCE [LARGE SCALE GENOMIC DNA]</scope>
    <source>
        <strain evidence="5 6">DSM 45184</strain>
    </source>
</reference>
<evidence type="ECO:0000256" key="3">
    <source>
        <dbReference type="ARBA" id="ARBA00022597"/>
    </source>
</evidence>
<dbReference type="AlphaFoldDB" id="A0A316GDC0"/>
<evidence type="ECO:0000313" key="5">
    <source>
        <dbReference type="EMBL" id="PWK52637.1"/>
    </source>
</evidence>
<evidence type="ECO:0000259" key="4">
    <source>
        <dbReference type="PROSITE" id="PS51350"/>
    </source>
</evidence>
<dbReference type="CDD" id="cd00367">
    <property type="entry name" value="PTS-HPr_like"/>
    <property type="match status" value="1"/>
</dbReference>